<sequence length="70" mass="7881">MNARYLTRAAEITGDHEITVDATFTRNGHHTAECRGCGDTYSIYLYDSKTREWAQQHAETCRAMPATDAV</sequence>
<reference evidence="1 2" key="1">
    <citation type="submission" date="2020-08" db="EMBL/GenBank/DDBJ databases">
        <title>A novel species.</title>
        <authorList>
            <person name="Gao J."/>
        </authorList>
    </citation>
    <scope>NUCLEOTIDE SEQUENCE [LARGE SCALE GENOMIC DNA]</scope>
    <source>
        <strain evidence="1 2">CRPJ-33</strain>
    </source>
</reference>
<dbReference type="Proteomes" id="UP000516230">
    <property type="component" value="Chromosome"/>
</dbReference>
<gene>
    <name evidence="1" type="ORF">IAG43_17120</name>
</gene>
<evidence type="ECO:0000313" key="1">
    <source>
        <dbReference type="EMBL" id="QNP64463.1"/>
    </source>
</evidence>
<keyword evidence="2" id="KW-1185">Reference proteome</keyword>
<dbReference type="EMBL" id="CP060825">
    <property type="protein sequence ID" value="QNP64463.1"/>
    <property type="molecule type" value="Genomic_DNA"/>
</dbReference>
<organism evidence="1 2">
    <name type="scientific">Streptomyces genisteinicus</name>
    <dbReference type="NCBI Taxonomy" id="2768068"/>
    <lineage>
        <taxon>Bacteria</taxon>
        <taxon>Bacillati</taxon>
        <taxon>Actinomycetota</taxon>
        <taxon>Actinomycetes</taxon>
        <taxon>Kitasatosporales</taxon>
        <taxon>Streptomycetaceae</taxon>
        <taxon>Streptomyces</taxon>
    </lineage>
</organism>
<dbReference type="KEGG" id="sgj:IAG43_17120"/>
<accession>A0A7H0HV97</accession>
<evidence type="ECO:0000313" key="2">
    <source>
        <dbReference type="Proteomes" id="UP000516230"/>
    </source>
</evidence>
<proteinExistence type="predicted"/>
<name>A0A7H0HV97_9ACTN</name>
<dbReference type="RefSeq" id="WP_187741596.1">
    <property type="nucleotide sequence ID" value="NZ_CP060825.1"/>
</dbReference>
<protein>
    <submittedName>
        <fullName evidence="1">Uncharacterized protein</fullName>
    </submittedName>
</protein>
<dbReference type="AlphaFoldDB" id="A0A7H0HV97"/>